<dbReference type="PANTHER" id="PTHR27003:SF471">
    <property type="entry name" value="VASCULAR ENDOTHELIAL GROWTH FACTOR RECEPTOR 2 (VEGFR2)-RELATED"/>
    <property type="match status" value="1"/>
</dbReference>
<dbReference type="AlphaFoldDB" id="A0A9K3HXS9"/>
<dbReference type="InterPro" id="IPR045272">
    <property type="entry name" value="ANXUR1/2-like"/>
</dbReference>
<dbReference type="EMBL" id="MNCJ02000325">
    <property type="protein sequence ID" value="KAF5786431.1"/>
    <property type="molecule type" value="Genomic_DNA"/>
</dbReference>
<dbReference type="SUPFAM" id="SSF56112">
    <property type="entry name" value="Protein kinase-like (PK-like)"/>
    <property type="match status" value="1"/>
</dbReference>
<dbReference type="Gene3D" id="3.30.200.20">
    <property type="entry name" value="Phosphorylase Kinase, domain 1"/>
    <property type="match status" value="1"/>
</dbReference>
<dbReference type="InterPro" id="IPR011009">
    <property type="entry name" value="Kinase-like_dom_sf"/>
</dbReference>
<dbReference type="PROSITE" id="PS50011">
    <property type="entry name" value="PROTEIN_KINASE_DOM"/>
    <property type="match status" value="1"/>
</dbReference>
<reference evidence="2" key="1">
    <citation type="journal article" date="2017" name="Nature">
        <title>The sunflower genome provides insights into oil metabolism, flowering and Asterid evolution.</title>
        <authorList>
            <person name="Badouin H."/>
            <person name="Gouzy J."/>
            <person name="Grassa C.J."/>
            <person name="Murat F."/>
            <person name="Staton S.E."/>
            <person name="Cottret L."/>
            <person name="Lelandais-Briere C."/>
            <person name="Owens G.L."/>
            <person name="Carrere S."/>
            <person name="Mayjonade B."/>
            <person name="Legrand L."/>
            <person name="Gill N."/>
            <person name="Kane N.C."/>
            <person name="Bowers J.E."/>
            <person name="Hubner S."/>
            <person name="Bellec A."/>
            <person name="Berard A."/>
            <person name="Berges H."/>
            <person name="Blanchet N."/>
            <person name="Boniface M.C."/>
            <person name="Brunel D."/>
            <person name="Catrice O."/>
            <person name="Chaidir N."/>
            <person name="Claudel C."/>
            <person name="Donnadieu C."/>
            <person name="Faraut T."/>
            <person name="Fievet G."/>
            <person name="Helmstetter N."/>
            <person name="King M."/>
            <person name="Knapp S.J."/>
            <person name="Lai Z."/>
            <person name="Le Paslier M.C."/>
            <person name="Lippi Y."/>
            <person name="Lorenzon L."/>
            <person name="Mandel J.R."/>
            <person name="Marage G."/>
            <person name="Marchand G."/>
            <person name="Marquand E."/>
            <person name="Bret-Mestries E."/>
            <person name="Morien E."/>
            <person name="Nambeesan S."/>
            <person name="Nguyen T."/>
            <person name="Pegot-Espagnet P."/>
            <person name="Pouilly N."/>
            <person name="Raftis F."/>
            <person name="Sallet E."/>
            <person name="Schiex T."/>
            <person name="Thomas J."/>
            <person name="Vandecasteele C."/>
            <person name="Vares D."/>
            <person name="Vear F."/>
            <person name="Vautrin S."/>
            <person name="Crespi M."/>
            <person name="Mangin B."/>
            <person name="Burke J.M."/>
            <person name="Salse J."/>
            <person name="Munos S."/>
            <person name="Vincourt P."/>
            <person name="Rieseberg L.H."/>
            <person name="Langlade N.B."/>
        </authorList>
    </citation>
    <scope>NUCLEOTIDE SEQUENCE</scope>
    <source>
        <tissue evidence="2">Leaves</tissue>
    </source>
</reference>
<proteinExistence type="predicted"/>
<name>A0A9K3HXS9_HELAN</name>
<keyword evidence="2" id="KW-0808">Transferase</keyword>
<dbReference type="GO" id="GO:0005886">
    <property type="term" value="C:plasma membrane"/>
    <property type="evidence" value="ECO:0000318"/>
    <property type="project" value="GO_Central"/>
</dbReference>
<keyword evidence="3" id="KW-1185">Reference proteome</keyword>
<reference evidence="2" key="2">
    <citation type="submission" date="2020-06" db="EMBL/GenBank/DDBJ databases">
        <title>Helianthus annuus Genome sequencing and assembly Release 2.</title>
        <authorList>
            <person name="Gouzy J."/>
            <person name="Langlade N."/>
            <person name="Munos S."/>
        </authorList>
    </citation>
    <scope>NUCLEOTIDE SEQUENCE</scope>
    <source>
        <tissue evidence="2">Leaves</tissue>
    </source>
</reference>
<feature type="domain" description="Protein kinase" evidence="1">
    <location>
        <begin position="37"/>
        <end position="311"/>
    </location>
</feature>
<accession>A0A9K3HXS9</accession>
<evidence type="ECO:0000313" key="3">
    <source>
        <dbReference type="Proteomes" id="UP000215914"/>
    </source>
</evidence>
<dbReference type="PANTHER" id="PTHR27003">
    <property type="entry name" value="OS07G0166700 PROTEIN"/>
    <property type="match status" value="1"/>
</dbReference>
<organism evidence="2 3">
    <name type="scientific">Helianthus annuus</name>
    <name type="common">Common sunflower</name>
    <dbReference type="NCBI Taxonomy" id="4232"/>
    <lineage>
        <taxon>Eukaryota</taxon>
        <taxon>Viridiplantae</taxon>
        <taxon>Streptophyta</taxon>
        <taxon>Embryophyta</taxon>
        <taxon>Tracheophyta</taxon>
        <taxon>Spermatophyta</taxon>
        <taxon>Magnoliopsida</taxon>
        <taxon>eudicotyledons</taxon>
        <taxon>Gunneridae</taxon>
        <taxon>Pentapetalae</taxon>
        <taxon>asterids</taxon>
        <taxon>campanulids</taxon>
        <taxon>Asterales</taxon>
        <taxon>Asteraceae</taxon>
        <taxon>Asteroideae</taxon>
        <taxon>Heliantheae alliance</taxon>
        <taxon>Heliantheae</taxon>
        <taxon>Helianthus</taxon>
    </lineage>
</organism>
<sequence length="391" mass="45697">MILTNRYLCLPNGTILLHSLEHLKIPLSVIQLATDDFSKECIVGSWDHYTLYKAELKHYDKENHSSKRQNTALIKRYPSGNENYGEKEFLTEIETLSNVKHPNIVTLLGYCIEAFERILVIDNFSNGYLYRYLQNLNNRRSFTWEKRLNVCIDVAHALSYLHFEMENQKMIINRDIWSFNIGLDENLGAKIVDFWWSIFMLPNQEDKGPYEFQEIYRPSHIDLEYKKTGKVKRASDVYSFGVVLFEILCGRVARDPIYLKESEKGLAPVARRSFNTGTLEDMIDPILREETGENNFVLNRGLNKESLHTFIKIAHQCVAETQDKCPTMKVVVNELEKAFFFHVSHCFNFILSLRIIHICVLTTVNIKYKGSMHDNVRFKKKIMHKQLGLHC</sequence>
<dbReference type="GO" id="GO:0004714">
    <property type="term" value="F:transmembrane receptor protein tyrosine kinase activity"/>
    <property type="evidence" value="ECO:0007669"/>
    <property type="project" value="InterPro"/>
</dbReference>
<protein>
    <recommendedName>
        <fullName evidence="1">Protein kinase domain-containing protein</fullName>
    </recommendedName>
</protein>
<dbReference type="Gene3D" id="1.10.510.10">
    <property type="entry name" value="Transferase(Phosphotransferase) domain 1"/>
    <property type="match status" value="1"/>
</dbReference>
<dbReference type="Pfam" id="PF07714">
    <property type="entry name" value="PK_Tyr_Ser-Thr"/>
    <property type="match status" value="1"/>
</dbReference>
<evidence type="ECO:0000313" key="2">
    <source>
        <dbReference type="EMBL" id="KAF5786431.1"/>
    </source>
</evidence>
<dbReference type="GO" id="GO:0005524">
    <property type="term" value="F:ATP binding"/>
    <property type="evidence" value="ECO:0007669"/>
    <property type="project" value="InterPro"/>
</dbReference>
<evidence type="ECO:0000259" key="1">
    <source>
        <dbReference type="PROSITE" id="PS50011"/>
    </source>
</evidence>
<gene>
    <name evidence="2" type="ORF">HanXRQr2_Chr10g0440861</name>
</gene>
<dbReference type="Gramene" id="mRNA:HanXRQr2_Chr10g0440861">
    <property type="protein sequence ID" value="mRNA:HanXRQr2_Chr10g0440861"/>
    <property type="gene ID" value="HanXRQr2_Chr10g0440861"/>
</dbReference>
<comment type="caution">
    <text evidence="2">The sequence shown here is derived from an EMBL/GenBank/DDBJ whole genome shotgun (WGS) entry which is preliminary data.</text>
</comment>
<dbReference type="InterPro" id="IPR001245">
    <property type="entry name" value="Ser-Thr/Tyr_kinase_cat_dom"/>
</dbReference>
<dbReference type="GO" id="GO:0004672">
    <property type="term" value="F:protein kinase activity"/>
    <property type="evidence" value="ECO:0000318"/>
    <property type="project" value="GO_Central"/>
</dbReference>
<dbReference type="Proteomes" id="UP000215914">
    <property type="component" value="Unassembled WGS sequence"/>
</dbReference>
<dbReference type="InterPro" id="IPR000719">
    <property type="entry name" value="Prot_kinase_dom"/>
</dbReference>